<dbReference type="GO" id="GO:0006535">
    <property type="term" value="P:cysteine biosynthetic process from serine"/>
    <property type="evidence" value="ECO:0007669"/>
    <property type="project" value="UniProtKB-UniRule"/>
</dbReference>
<dbReference type="SUPFAM" id="SSF53686">
    <property type="entry name" value="Tryptophan synthase beta subunit-like PLP-dependent enzymes"/>
    <property type="match status" value="1"/>
</dbReference>
<protein>
    <recommendedName>
        <fullName evidence="4 11">Cysteine synthase</fullName>
        <ecNumber evidence="4 11">2.5.1.47</ecNumber>
    </recommendedName>
</protein>
<dbReference type="GO" id="GO:0004124">
    <property type="term" value="F:cysteine synthase activity"/>
    <property type="evidence" value="ECO:0007669"/>
    <property type="project" value="UniProtKB-UniRule"/>
</dbReference>
<feature type="domain" description="Tryptophan synthase beta chain-like PALP" evidence="12">
    <location>
        <begin position="7"/>
        <end position="286"/>
    </location>
</feature>
<keyword evidence="5 11" id="KW-0028">Amino-acid biosynthesis</keyword>
<dbReference type="InterPro" id="IPR005859">
    <property type="entry name" value="CysK"/>
</dbReference>
<evidence type="ECO:0000256" key="7">
    <source>
        <dbReference type="ARBA" id="ARBA00022898"/>
    </source>
</evidence>
<dbReference type="EMBL" id="QFNN01000013">
    <property type="protein sequence ID" value="PZO91198.1"/>
    <property type="molecule type" value="Genomic_DNA"/>
</dbReference>
<gene>
    <name evidence="13" type="primary">cysK</name>
    <name evidence="13" type="ORF">DI623_04145</name>
</gene>
<dbReference type="UniPathway" id="UPA00136">
    <property type="reaction ID" value="UER00200"/>
</dbReference>
<feature type="modified residue" description="N6-(pyridoxal phosphate)lysine" evidence="10">
    <location>
        <position position="41"/>
    </location>
</feature>
<evidence type="ECO:0000256" key="1">
    <source>
        <dbReference type="ARBA" id="ARBA00001933"/>
    </source>
</evidence>
<dbReference type="EC" id="2.5.1.47" evidence="4 11"/>
<dbReference type="Pfam" id="PF00291">
    <property type="entry name" value="PALP"/>
    <property type="match status" value="1"/>
</dbReference>
<comment type="cofactor">
    <cofactor evidence="1 10 11">
        <name>pyridoxal 5'-phosphate</name>
        <dbReference type="ChEBI" id="CHEBI:597326"/>
    </cofactor>
</comment>
<evidence type="ECO:0000256" key="11">
    <source>
        <dbReference type="RuleBase" id="RU003985"/>
    </source>
</evidence>
<dbReference type="InterPro" id="IPR001926">
    <property type="entry name" value="TrpB-like_PALP"/>
</dbReference>
<evidence type="ECO:0000256" key="10">
    <source>
        <dbReference type="PIRSR" id="PIRSR605856-51"/>
    </source>
</evidence>
<evidence type="ECO:0000256" key="3">
    <source>
        <dbReference type="ARBA" id="ARBA00007103"/>
    </source>
</evidence>
<keyword evidence="6 11" id="KW-0808">Transferase</keyword>
<comment type="similarity">
    <text evidence="3 11">Belongs to the cysteine synthase/cystathionine beta-synthase family.</text>
</comment>
<dbReference type="PANTHER" id="PTHR10314">
    <property type="entry name" value="CYSTATHIONINE BETA-SYNTHASE"/>
    <property type="match status" value="1"/>
</dbReference>
<evidence type="ECO:0000256" key="6">
    <source>
        <dbReference type="ARBA" id="ARBA00022679"/>
    </source>
</evidence>
<dbReference type="FunFam" id="3.40.50.1100:FF:000006">
    <property type="entry name" value="Cysteine synthase"/>
    <property type="match status" value="1"/>
</dbReference>
<sequence>MKAETVLETIGNTPHIRIQRLFGDAEVWVKAERSNPGGSIKDRIALAMIEDAEKSGALKPGGTIVEPTSGNTGIGLAMVAAVKGYRLILVMPESMSIERRRLMLAYGATFDLTPREKGMKGAIERAIELVEQTPGAWMPQQFENPANIDIHARTTAEEILADFRDAPIDVLITGVGTGGHITGTAERLKKDWPALKVYAVEPTLSPVISGGQPGPHPIQGIGAGFIPANLHTQSIDGVIQVDPADAKDYARRSAREEGLLVGISSGATLAAIAQKLAELPSGKRVLGFNYDTGERYLSVPDFLPEA</sequence>
<evidence type="ECO:0000256" key="2">
    <source>
        <dbReference type="ARBA" id="ARBA00004962"/>
    </source>
</evidence>
<dbReference type="Proteomes" id="UP000249066">
    <property type="component" value="Unassembled WGS sequence"/>
</dbReference>
<dbReference type="Gene3D" id="3.40.50.1100">
    <property type="match status" value="2"/>
</dbReference>
<comment type="caution">
    <text evidence="13">The sequence shown here is derived from an EMBL/GenBank/DDBJ whole genome shotgun (WGS) entry which is preliminary data.</text>
</comment>
<proteinExistence type="inferred from homology"/>
<evidence type="ECO:0000256" key="5">
    <source>
        <dbReference type="ARBA" id="ARBA00022605"/>
    </source>
</evidence>
<evidence type="ECO:0000259" key="12">
    <source>
        <dbReference type="Pfam" id="PF00291"/>
    </source>
</evidence>
<evidence type="ECO:0000256" key="9">
    <source>
        <dbReference type="ARBA" id="ARBA00047931"/>
    </source>
</evidence>
<dbReference type="NCBIfam" id="TIGR01139">
    <property type="entry name" value="cysK"/>
    <property type="match status" value="1"/>
</dbReference>
<evidence type="ECO:0000313" key="13">
    <source>
        <dbReference type="EMBL" id="PZO91198.1"/>
    </source>
</evidence>
<comment type="pathway">
    <text evidence="2">Amino-acid biosynthesis; L-cysteine biosynthesis; L-cysteine from L-serine: step 2/2.</text>
</comment>
<dbReference type="NCBIfam" id="TIGR01136">
    <property type="entry name" value="cysKM"/>
    <property type="match status" value="1"/>
</dbReference>
<dbReference type="AlphaFoldDB" id="A0A2W5CA51"/>
<dbReference type="InterPro" id="IPR005856">
    <property type="entry name" value="Cys_synth"/>
</dbReference>
<organism evidence="13 14">
    <name type="scientific">Sphingomonas sanxanigenens</name>
    <dbReference type="NCBI Taxonomy" id="397260"/>
    <lineage>
        <taxon>Bacteria</taxon>
        <taxon>Pseudomonadati</taxon>
        <taxon>Pseudomonadota</taxon>
        <taxon>Alphaproteobacteria</taxon>
        <taxon>Sphingomonadales</taxon>
        <taxon>Sphingomonadaceae</taxon>
        <taxon>Sphingomonas</taxon>
    </lineage>
</organism>
<accession>A0A2W5CA51</accession>
<comment type="catalytic activity">
    <reaction evidence="9 11">
        <text>O-acetyl-L-serine + hydrogen sulfide = L-cysteine + acetate</text>
        <dbReference type="Rhea" id="RHEA:14829"/>
        <dbReference type="ChEBI" id="CHEBI:29919"/>
        <dbReference type="ChEBI" id="CHEBI:30089"/>
        <dbReference type="ChEBI" id="CHEBI:35235"/>
        <dbReference type="ChEBI" id="CHEBI:58340"/>
        <dbReference type="EC" id="2.5.1.47"/>
    </reaction>
</comment>
<name>A0A2W5CA51_9SPHN</name>
<dbReference type="InterPro" id="IPR001216">
    <property type="entry name" value="P-phosphate_BS"/>
</dbReference>
<evidence type="ECO:0000313" key="14">
    <source>
        <dbReference type="Proteomes" id="UP000249066"/>
    </source>
</evidence>
<reference evidence="13 14" key="1">
    <citation type="submission" date="2017-08" db="EMBL/GenBank/DDBJ databases">
        <title>Infants hospitalized years apart are colonized by the same room-sourced microbial strains.</title>
        <authorList>
            <person name="Brooks B."/>
            <person name="Olm M.R."/>
            <person name="Firek B.A."/>
            <person name="Baker R."/>
            <person name="Thomas B.C."/>
            <person name="Morowitz M.J."/>
            <person name="Banfield J.F."/>
        </authorList>
    </citation>
    <scope>NUCLEOTIDE SEQUENCE [LARGE SCALE GENOMIC DNA]</scope>
    <source>
        <strain evidence="13">S2_018_000_R2_101</strain>
    </source>
</reference>
<dbReference type="InterPro" id="IPR050214">
    <property type="entry name" value="Cys_Synth/Cystath_Beta-Synth"/>
</dbReference>
<dbReference type="InterPro" id="IPR036052">
    <property type="entry name" value="TrpB-like_PALP_sf"/>
</dbReference>
<evidence type="ECO:0000256" key="4">
    <source>
        <dbReference type="ARBA" id="ARBA00012681"/>
    </source>
</evidence>
<keyword evidence="8 11" id="KW-0198">Cysteine biosynthesis</keyword>
<keyword evidence="7 10" id="KW-0663">Pyridoxal phosphate</keyword>
<evidence type="ECO:0000256" key="8">
    <source>
        <dbReference type="ARBA" id="ARBA00023192"/>
    </source>
</evidence>
<dbReference type="CDD" id="cd01561">
    <property type="entry name" value="CBS_like"/>
    <property type="match status" value="1"/>
</dbReference>
<dbReference type="PROSITE" id="PS00901">
    <property type="entry name" value="CYS_SYNTHASE"/>
    <property type="match status" value="1"/>
</dbReference>